<evidence type="ECO:0000256" key="4">
    <source>
        <dbReference type="SAM" id="MobiDB-lite"/>
    </source>
</evidence>
<gene>
    <name evidence="5" type="ORF">PTSG_09000</name>
</gene>
<feature type="region of interest" description="Disordered" evidence="4">
    <location>
        <begin position="317"/>
        <end position="484"/>
    </location>
</feature>
<dbReference type="InterPro" id="IPR001680">
    <property type="entry name" value="WD40_rpt"/>
</dbReference>
<dbReference type="PROSITE" id="PS50082">
    <property type="entry name" value="WD_REPEATS_2"/>
    <property type="match status" value="5"/>
</dbReference>
<dbReference type="OrthoDB" id="1068471at2759"/>
<feature type="repeat" description="WD" evidence="3">
    <location>
        <begin position="139"/>
        <end position="183"/>
    </location>
</feature>
<dbReference type="AlphaFoldDB" id="F2ULX3"/>
<sequence length="575" mass="63267">MPRELEHVCRLTGHNWQCTSVDFHPAANMLVSGGFDRTIRIWDVDEKAALRVIDRSAHAGPVTCVKWHPNGALIASTSSDNTTCLWDASTGERMRILREHFGWVLQCSFAPDRTKLATASWDKTVRLWDPNTGELISTLRGHTKGVWACEFYPVGHTSALLASGGEDATARLWDTRTRKVALTLSGGHADAVYSVAWSNDGSLVATGSADRTVTIWDPKAGKILRLLKAHEDTVKSAVFCPLNQHNSNNILATAGGFSAILWNPSLPNNNLLSEARMHEPGKEVEAVSVSSSGKFLATGGRDGSVCVARIPAYRNDPFEGIDPSTRRQTKAAESWLRQGKAGSMQRNVTIPDLKPLTIKEQMEQESVRRAMQDERSVWLNRNKRGDGDTDDKDASDAPRRRVNPSKLLQSRGFDRDGFTRPAHDEDDDEDDGDGASEATARDETLGDEAAAEVASEGIPEEEAVTKPTLVPLKKTAMLDDHGKVHPMVAAARKHAPKEAPQPTNKAENVDDLMTMLQQTTDVGSDGQDQQQQVLRRLDKRRASSRPASSVEELLDYSKPLLERRPRVRHRCSEAG</sequence>
<dbReference type="PROSITE" id="PS00678">
    <property type="entry name" value="WD_REPEATS_1"/>
    <property type="match status" value="3"/>
</dbReference>
<feature type="compositionally biased region" description="Basic and acidic residues" evidence="4">
    <location>
        <begin position="412"/>
        <end position="423"/>
    </location>
</feature>
<protein>
    <submittedName>
        <fullName evidence="5">Uncharacterized protein</fullName>
    </submittedName>
</protein>
<dbReference type="Pfam" id="PF00400">
    <property type="entry name" value="WD40"/>
    <property type="match status" value="6"/>
</dbReference>
<dbReference type="SMART" id="SM00320">
    <property type="entry name" value="WD40"/>
    <property type="match status" value="7"/>
</dbReference>
<proteinExistence type="predicted"/>
<dbReference type="Gene3D" id="2.130.10.10">
    <property type="entry name" value="YVTN repeat-like/Quinoprotein amine dehydrogenase"/>
    <property type="match status" value="3"/>
</dbReference>
<dbReference type="RefSeq" id="XP_004989798.1">
    <property type="nucleotide sequence ID" value="XM_004989741.1"/>
</dbReference>
<evidence type="ECO:0000313" key="6">
    <source>
        <dbReference type="Proteomes" id="UP000007799"/>
    </source>
</evidence>
<feature type="repeat" description="WD" evidence="3">
    <location>
        <begin position="97"/>
        <end position="138"/>
    </location>
</feature>
<evidence type="ECO:0000256" key="1">
    <source>
        <dbReference type="ARBA" id="ARBA00022574"/>
    </source>
</evidence>
<feature type="compositionally biased region" description="Basic and acidic residues" evidence="4">
    <location>
        <begin position="360"/>
        <end position="376"/>
    </location>
</feature>
<dbReference type="InterPro" id="IPR036322">
    <property type="entry name" value="WD40_repeat_dom_sf"/>
</dbReference>
<dbReference type="EMBL" id="GL832981">
    <property type="protein sequence ID" value="EGD78122.1"/>
    <property type="molecule type" value="Genomic_DNA"/>
</dbReference>
<feature type="compositionally biased region" description="Low complexity" evidence="4">
    <location>
        <begin position="518"/>
        <end position="534"/>
    </location>
</feature>
<dbReference type="GeneID" id="16070354"/>
<dbReference type="PANTHER" id="PTHR19879">
    <property type="entry name" value="TRANSCRIPTION INITIATION FACTOR TFIID"/>
    <property type="match status" value="1"/>
</dbReference>
<dbReference type="InterPro" id="IPR019775">
    <property type="entry name" value="WD40_repeat_CS"/>
</dbReference>
<accession>F2ULX3</accession>
<dbReference type="SUPFAM" id="SSF50978">
    <property type="entry name" value="WD40 repeat-like"/>
    <property type="match status" value="1"/>
</dbReference>
<dbReference type="InParanoid" id="F2ULX3"/>
<feature type="repeat" description="WD" evidence="3">
    <location>
        <begin position="185"/>
        <end position="226"/>
    </location>
</feature>
<dbReference type="InterPro" id="IPR015943">
    <property type="entry name" value="WD40/YVTN_repeat-like_dom_sf"/>
</dbReference>
<dbReference type="eggNOG" id="KOG0272">
    <property type="taxonomic scope" value="Eukaryota"/>
</dbReference>
<dbReference type="STRING" id="946362.F2ULX3"/>
<feature type="repeat" description="WD" evidence="3">
    <location>
        <begin position="11"/>
        <end position="52"/>
    </location>
</feature>
<evidence type="ECO:0000256" key="2">
    <source>
        <dbReference type="ARBA" id="ARBA00022737"/>
    </source>
</evidence>
<evidence type="ECO:0000313" key="5">
    <source>
        <dbReference type="EMBL" id="EGD78122.1"/>
    </source>
</evidence>
<keyword evidence="6" id="KW-1185">Reference proteome</keyword>
<dbReference type="Proteomes" id="UP000007799">
    <property type="component" value="Unassembled WGS sequence"/>
</dbReference>
<dbReference type="PRINTS" id="PR00320">
    <property type="entry name" value="GPROTEINBRPT"/>
</dbReference>
<dbReference type="KEGG" id="sre:PTSG_09000"/>
<feature type="compositionally biased region" description="Acidic residues" evidence="4">
    <location>
        <begin position="424"/>
        <end position="434"/>
    </location>
</feature>
<keyword evidence="1 3" id="KW-0853">WD repeat</keyword>
<dbReference type="PANTHER" id="PTHR19879:SF9">
    <property type="entry name" value="TRANSCRIPTION INITIATION FACTOR TFIID SUBUNIT 5"/>
    <property type="match status" value="1"/>
</dbReference>
<reference evidence="5" key="1">
    <citation type="submission" date="2009-08" db="EMBL/GenBank/DDBJ databases">
        <title>Annotation of Salpingoeca rosetta.</title>
        <authorList>
            <consortium name="The Broad Institute Genome Sequencing Platform"/>
            <person name="Russ C."/>
            <person name="Cuomo C."/>
            <person name="Burger G."/>
            <person name="Gray M.W."/>
            <person name="Holland P.W.H."/>
            <person name="King N."/>
            <person name="Lang F.B.F."/>
            <person name="Roger A.J."/>
            <person name="Ruiz-Trillo I."/>
            <person name="Young S.K."/>
            <person name="Zeng Q."/>
            <person name="Gargeya S."/>
            <person name="Alvarado L."/>
            <person name="Berlin A."/>
            <person name="Chapman S.B."/>
            <person name="Chen Z."/>
            <person name="Freedman E."/>
            <person name="Gellesch M."/>
            <person name="Goldberg J."/>
            <person name="Griggs A."/>
            <person name="Gujja S."/>
            <person name="Heilman E."/>
            <person name="Heiman D."/>
            <person name="Howarth C."/>
            <person name="Mehta T."/>
            <person name="Neiman D."/>
            <person name="Pearson M."/>
            <person name="Roberts A."/>
            <person name="Saif S."/>
            <person name="Shea T."/>
            <person name="Shenoy N."/>
            <person name="Sisk P."/>
            <person name="Stolte C."/>
            <person name="Sykes S."/>
            <person name="White J."/>
            <person name="Yandava C."/>
            <person name="Haas B."/>
            <person name="Nusbaum C."/>
            <person name="Birren B."/>
        </authorList>
    </citation>
    <scope>NUCLEOTIDE SEQUENCE [LARGE SCALE GENOMIC DNA]</scope>
    <source>
        <strain evidence="5">ATCC 50818</strain>
    </source>
</reference>
<feature type="compositionally biased region" description="Basic and acidic residues" evidence="4">
    <location>
        <begin position="383"/>
        <end position="399"/>
    </location>
</feature>
<feature type="region of interest" description="Disordered" evidence="4">
    <location>
        <begin position="518"/>
        <end position="552"/>
    </location>
</feature>
<evidence type="ECO:0000256" key="3">
    <source>
        <dbReference type="PROSITE-ProRule" id="PRU00221"/>
    </source>
</evidence>
<feature type="repeat" description="WD" evidence="3">
    <location>
        <begin position="55"/>
        <end position="96"/>
    </location>
</feature>
<dbReference type="InterPro" id="IPR020472">
    <property type="entry name" value="WD40_PAC1"/>
</dbReference>
<name>F2ULX3_SALR5</name>
<dbReference type="PROSITE" id="PS50294">
    <property type="entry name" value="WD_REPEATS_REGION"/>
    <property type="match status" value="5"/>
</dbReference>
<dbReference type="CDD" id="cd00200">
    <property type="entry name" value="WD40"/>
    <property type="match status" value="1"/>
</dbReference>
<keyword evidence="2" id="KW-0677">Repeat</keyword>
<organism evidence="6">
    <name type="scientific">Salpingoeca rosetta (strain ATCC 50818 / BSB-021)</name>
    <dbReference type="NCBI Taxonomy" id="946362"/>
    <lineage>
        <taxon>Eukaryota</taxon>
        <taxon>Choanoflagellata</taxon>
        <taxon>Craspedida</taxon>
        <taxon>Salpingoecidae</taxon>
        <taxon>Salpingoeca</taxon>
    </lineage>
</organism>